<evidence type="ECO:0008006" key="5">
    <source>
        <dbReference type="Google" id="ProtNLM"/>
    </source>
</evidence>
<evidence type="ECO:0000313" key="3">
    <source>
        <dbReference type="EMBL" id="ODM12899.1"/>
    </source>
</evidence>
<dbReference type="InterPro" id="IPR025648">
    <property type="entry name" value="DUF4358"/>
</dbReference>
<sequence>MRKKAGWRGMFACLAITAFVLGGCGKAAGETETQAVSMKEDQPGADEAAQEAGNEGGAEESKAEEAKSVQDIYEEITQKVELCSPVTMTDSFISNYYGIDPDKLEEYVFSMSEDATSAETIIIMKVRNEADTEEISAALETVRDEKSGEMKDYLPAQFEIVDKSSVKTEGSYVYLVISERADEIIRVIRVGI</sequence>
<keyword evidence="2" id="KW-0732">Signal</keyword>
<protein>
    <recommendedName>
        <fullName evidence="5">DUF4358 domain-containing protein</fullName>
    </recommendedName>
</protein>
<proteinExistence type="predicted"/>
<reference evidence="3 4" key="1">
    <citation type="submission" date="2016-07" db="EMBL/GenBank/DDBJ databases">
        <title>Characterization of isolates of Eisenbergiella tayi derived from blood cultures, using whole genome sequencing.</title>
        <authorList>
            <person name="Burdz T."/>
            <person name="Wiebe D."/>
            <person name="Huynh C."/>
            <person name="Bernard K."/>
        </authorList>
    </citation>
    <scope>NUCLEOTIDE SEQUENCE [LARGE SCALE GENOMIC DNA]</scope>
    <source>
        <strain evidence="3 4">NML 120489</strain>
    </source>
</reference>
<dbReference type="PROSITE" id="PS51257">
    <property type="entry name" value="PROKAR_LIPOPROTEIN"/>
    <property type="match status" value="1"/>
</dbReference>
<dbReference type="RefSeq" id="WP_069155696.1">
    <property type="nucleotide sequence ID" value="NZ_DBFYTC010000028.1"/>
</dbReference>
<dbReference type="GeneID" id="93299131"/>
<feature type="chain" id="PRO_5038750108" description="DUF4358 domain-containing protein" evidence="2">
    <location>
        <begin position="23"/>
        <end position="192"/>
    </location>
</feature>
<dbReference type="EMBL" id="MCGI01000001">
    <property type="protein sequence ID" value="ODM12899.1"/>
    <property type="molecule type" value="Genomic_DNA"/>
</dbReference>
<evidence type="ECO:0000256" key="1">
    <source>
        <dbReference type="SAM" id="MobiDB-lite"/>
    </source>
</evidence>
<accession>A0A1E3AW54</accession>
<dbReference type="Pfam" id="PF14270">
    <property type="entry name" value="DUF4358"/>
    <property type="match status" value="1"/>
</dbReference>
<dbReference type="AlphaFoldDB" id="A0A1E3AW54"/>
<gene>
    <name evidence="3" type="ORF">BEH84_00614</name>
</gene>
<feature type="region of interest" description="Disordered" evidence="1">
    <location>
        <begin position="31"/>
        <end position="67"/>
    </location>
</feature>
<evidence type="ECO:0000313" key="4">
    <source>
        <dbReference type="Proteomes" id="UP000095003"/>
    </source>
</evidence>
<name>A0A1E3AW54_9FIRM</name>
<evidence type="ECO:0000256" key="2">
    <source>
        <dbReference type="SAM" id="SignalP"/>
    </source>
</evidence>
<comment type="caution">
    <text evidence="3">The sequence shown here is derived from an EMBL/GenBank/DDBJ whole genome shotgun (WGS) entry which is preliminary data.</text>
</comment>
<feature type="signal peptide" evidence="2">
    <location>
        <begin position="1"/>
        <end position="22"/>
    </location>
</feature>
<organism evidence="3 4">
    <name type="scientific">Eisenbergiella tayi</name>
    <dbReference type="NCBI Taxonomy" id="1432052"/>
    <lineage>
        <taxon>Bacteria</taxon>
        <taxon>Bacillati</taxon>
        <taxon>Bacillota</taxon>
        <taxon>Clostridia</taxon>
        <taxon>Lachnospirales</taxon>
        <taxon>Lachnospiraceae</taxon>
        <taxon>Eisenbergiella</taxon>
    </lineage>
</organism>
<dbReference type="Proteomes" id="UP000095003">
    <property type="component" value="Unassembled WGS sequence"/>
</dbReference>